<protein>
    <submittedName>
        <fullName evidence="1">HAD-IA family hydrolase</fullName>
    </submittedName>
</protein>
<dbReference type="InterPro" id="IPR051806">
    <property type="entry name" value="HAD-like_SPP"/>
</dbReference>
<reference evidence="1 2" key="1">
    <citation type="submission" date="2020-02" db="EMBL/GenBank/DDBJ databases">
        <title>Acidophilic actinobacteria isolated from forest soil.</title>
        <authorList>
            <person name="Golinska P."/>
        </authorList>
    </citation>
    <scope>NUCLEOTIDE SEQUENCE [LARGE SCALE GENOMIC DNA]</scope>
    <source>
        <strain evidence="1 2">NL8</strain>
    </source>
</reference>
<comment type="caution">
    <text evidence="1">The sequence shown here is derived from an EMBL/GenBank/DDBJ whole genome shotgun (WGS) entry which is preliminary data.</text>
</comment>
<dbReference type="InterPro" id="IPR006439">
    <property type="entry name" value="HAD-SF_hydro_IA"/>
</dbReference>
<dbReference type="InterPro" id="IPR036412">
    <property type="entry name" value="HAD-like_sf"/>
</dbReference>
<dbReference type="Gene3D" id="3.40.50.1000">
    <property type="entry name" value="HAD superfamily/HAD-like"/>
    <property type="match status" value="1"/>
</dbReference>
<dbReference type="SFLD" id="SFLDG01129">
    <property type="entry name" value="C1.5:_HAD__Beta-PGM__Phosphata"/>
    <property type="match status" value="1"/>
</dbReference>
<dbReference type="SFLD" id="SFLDS00003">
    <property type="entry name" value="Haloacid_Dehalogenase"/>
    <property type="match status" value="1"/>
</dbReference>
<dbReference type="PANTHER" id="PTHR43481">
    <property type="entry name" value="FRUCTOSE-1-PHOSPHATE PHOSPHATASE"/>
    <property type="match status" value="1"/>
</dbReference>
<proteinExistence type="predicted"/>
<dbReference type="InterPro" id="IPR023214">
    <property type="entry name" value="HAD_sf"/>
</dbReference>
<keyword evidence="1" id="KW-0378">Hydrolase</keyword>
<gene>
    <name evidence="1" type="ORF">KGQ19_26145</name>
</gene>
<dbReference type="Gene3D" id="1.10.150.240">
    <property type="entry name" value="Putative phosphatase, domain 2"/>
    <property type="match status" value="1"/>
</dbReference>
<keyword evidence="2" id="KW-1185">Reference proteome</keyword>
<dbReference type="Pfam" id="PF00702">
    <property type="entry name" value="Hydrolase"/>
    <property type="match status" value="1"/>
</dbReference>
<name>A0ABS5KWA5_9ACTN</name>
<accession>A0ABS5KWA5</accession>
<evidence type="ECO:0000313" key="1">
    <source>
        <dbReference type="EMBL" id="MBS2550356.1"/>
    </source>
</evidence>
<dbReference type="RefSeq" id="WP_212012944.1">
    <property type="nucleotide sequence ID" value="NZ_JAAFYZ010000100.1"/>
</dbReference>
<organism evidence="1 2">
    <name type="scientific">Catenulispora pinistramenti</name>
    <dbReference type="NCBI Taxonomy" id="2705254"/>
    <lineage>
        <taxon>Bacteria</taxon>
        <taxon>Bacillati</taxon>
        <taxon>Actinomycetota</taxon>
        <taxon>Actinomycetes</taxon>
        <taxon>Catenulisporales</taxon>
        <taxon>Catenulisporaceae</taxon>
        <taxon>Catenulispora</taxon>
    </lineage>
</organism>
<dbReference type="GO" id="GO:0016787">
    <property type="term" value="F:hydrolase activity"/>
    <property type="evidence" value="ECO:0007669"/>
    <property type="project" value="UniProtKB-KW"/>
</dbReference>
<dbReference type="Proteomes" id="UP000730482">
    <property type="component" value="Unassembled WGS sequence"/>
</dbReference>
<dbReference type="InterPro" id="IPR023198">
    <property type="entry name" value="PGP-like_dom2"/>
</dbReference>
<dbReference type="NCBIfam" id="TIGR01509">
    <property type="entry name" value="HAD-SF-IA-v3"/>
    <property type="match status" value="1"/>
</dbReference>
<dbReference type="SUPFAM" id="SSF56784">
    <property type="entry name" value="HAD-like"/>
    <property type="match status" value="1"/>
</dbReference>
<dbReference type="PANTHER" id="PTHR43481:SF4">
    <property type="entry name" value="GLYCEROL-1-PHOSPHATE PHOSPHOHYDROLASE 1-RELATED"/>
    <property type="match status" value="1"/>
</dbReference>
<evidence type="ECO:0000313" key="2">
    <source>
        <dbReference type="Proteomes" id="UP000730482"/>
    </source>
</evidence>
<dbReference type="EMBL" id="JAAFYZ010000100">
    <property type="protein sequence ID" value="MBS2550356.1"/>
    <property type="molecule type" value="Genomic_DNA"/>
</dbReference>
<sequence>MPASHGTHPLKIAAVLFDMDGTLVDSDAAVDRAWITWSEQYGVDPAVPLAIAPGHPADATIAKILTDSDPAAIAEAAAQQLALQYDDLADVVAIDGAHELIAFLDARALPWAVVTSADQRLAKLRLAAAGISPRILITTDDIEAGKPDPEGYLRAAELLGVAPEDCLVVEDAEPGVAAGRAAGATVAALKGVPGDIQIDGLRRVIELISESVSESTAEPTTEPQA</sequence>
<dbReference type="NCBIfam" id="TIGR01549">
    <property type="entry name" value="HAD-SF-IA-v1"/>
    <property type="match status" value="1"/>
</dbReference>